<keyword evidence="2" id="KW-1133">Transmembrane helix</keyword>
<feature type="transmembrane region" description="Helical" evidence="2">
    <location>
        <begin position="115"/>
        <end position="135"/>
    </location>
</feature>
<gene>
    <name evidence="3" type="ORF">F7O44_09500</name>
</gene>
<dbReference type="AlphaFoldDB" id="A0A7K3M1Y5"/>
<dbReference type="EMBL" id="WLZY01000002">
    <property type="protein sequence ID" value="NDL57303.1"/>
    <property type="molecule type" value="Genomic_DNA"/>
</dbReference>
<protein>
    <recommendedName>
        <fullName evidence="5">DUF308 domain-containing protein</fullName>
    </recommendedName>
</protein>
<name>A0A7K3M1Y5_9ACTN</name>
<keyword evidence="2" id="KW-0812">Transmembrane</keyword>
<evidence type="ECO:0000313" key="3">
    <source>
        <dbReference type="EMBL" id="NDL57303.1"/>
    </source>
</evidence>
<reference evidence="3 4" key="1">
    <citation type="submission" date="2019-11" db="EMBL/GenBank/DDBJ databases">
        <authorList>
            <person name="Li X.-J."/>
            <person name="Feng X.-M."/>
        </authorList>
    </citation>
    <scope>NUCLEOTIDE SEQUENCE [LARGE SCALE GENOMIC DNA]</scope>
    <source>
        <strain evidence="3 4">XMNu-373</strain>
    </source>
</reference>
<keyword evidence="2" id="KW-0472">Membrane</keyword>
<dbReference type="Proteomes" id="UP000460435">
    <property type="component" value="Unassembled WGS sequence"/>
</dbReference>
<comment type="caution">
    <text evidence="3">The sequence shown here is derived from an EMBL/GenBank/DDBJ whole genome shotgun (WGS) entry which is preliminary data.</text>
</comment>
<feature type="transmembrane region" description="Helical" evidence="2">
    <location>
        <begin position="141"/>
        <end position="158"/>
    </location>
</feature>
<evidence type="ECO:0000256" key="2">
    <source>
        <dbReference type="SAM" id="Phobius"/>
    </source>
</evidence>
<feature type="region of interest" description="Disordered" evidence="1">
    <location>
        <begin position="16"/>
        <end position="109"/>
    </location>
</feature>
<evidence type="ECO:0000313" key="4">
    <source>
        <dbReference type="Proteomes" id="UP000460435"/>
    </source>
</evidence>
<organism evidence="3 4">
    <name type="scientific">Phytoactinopolyspora mesophila</name>
    <dbReference type="NCBI Taxonomy" id="2650750"/>
    <lineage>
        <taxon>Bacteria</taxon>
        <taxon>Bacillati</taxon>
        <taxon>Actinomycetota</taxon>
        <taxon>Actinomycetes</taxon>
        <taxon>Jiangellales</taxon>
        <taxon>Jiangellaceae</taxon>
        <taxon>Phytoactinopolyspora</taxon>
    </lineage>
</organism>
<dbReference type="RefSeq" id="WP_162449954.1">
    <property type="nucleotide sequence ID" value="NZ_WLZY01000002.1"/>
</dbReference>
<sequence>MSGERDDEKTWAELVDAFNADPEPRDGVTRWPAAENVEQDDLPDQHEDDPYGEMPDPYARTPRIPGNLPHEETPEGGRVAASSADGTAEPYTSEDDHFVPPNPPPIPRGDRATRWAWTGMAGAPSVLLLSSVLNWTPSNEVMLVLVGGFVAGFVTLIGRMRGRNPHDPDNGAVV</sequence>
<accession>A0A7K3M1Y5</accession>
<evidence type="ECO:0008006" key="5">
    <source>
        <dbReference type="Google" id="ProtNLM"/>
    </source>
</evidence>
<keyword evidence="4" id="KW-1185">Reference proteome</keyword>
<evidence type="ECO:0000256" key="1">
    <source>
        <dbReference type="SAM" id="MobiDB-lite"/>
    </source>
</evidence>
<proteinExistence type="predicted"/>